<dbReference type="PANTHER" id="PTHR30193:SF37">
    <property type="entry name" value="INNER MEMBRANE ABC TRANSPORTER PERMEASE PROTEIN YCJO"/>
    <property type="match status" value="1"/>
</dbReference>
<keyword evidence="4 7" id="KW-0812">Transmembrane</keyword>
<evidence type="ECO:0000313" key="9">
    <source>
        <dbReference type="EMBL" id="QNN60904.1"/>
    </source>
</evidence>
<evidence type="ECO:0000259" key="8">
    <source>
        <dbReference type="PROSITE" id="PS50928"/>
    </source>
</evidence>
<dbReference type="InterPro" id="IPR051393">
    <property type="entry name" value="ABC_transporter_permease"/>
</dbReference>
<dbReference type="CDD" id="cd06261">
    <property type="entry name" value="TM_PBP2"/>
    <property type="match status" value="1"/>
</dbReference>
<reference evidence="9 10" key="1">
    <citation type="submission" date="2020-08" db="EMBL/GenBank/DDBJ databases">
        <title>Genome sequence of Erysipelothrix inopinata DSM 15511T.</title>
        <authorList>
            <person name="Hyun D.-W."/>
            <person name="Bae J.-W."/>
        </authorList>
    </citation>
    <scope>NUCLEOTIDE SEQUENCE [LARGE SCALE GENOMIC DNA]</scope>
    <source>
        <strain evidence="9 10">DSM 15511</strain>
    </source>
</reference>
<dbReference type="PANTHER" id="PTHR30193">
    <property type="entry name" value="ABC TRANSPORTER PERMEASE PROTEIN"/>
    <property type="match status" value="1"/>
</dbReference>
<dbReference type="GO" id="GO:0055085">
    <property type="term" value="P:transmembrane transport"/>
    <property type="evidence" value="ECO:0007669"/>
    <property type="project" value="InterPro"/>
</dbReference>
<keyword evidence="10" id="KW-1185">Reference proteome</keyword>
<proteinExistence type="inferred from homology"/>
<keyword evidence="3" id="KW-1003">Cell membrane</keyword>
<comment type="subcellular location">
    <subcellularLocation>
        <location evidence="1 7">Cell membrane</location>
        <topology evidence="1 7">Multi-pass membrane protein</topology>
    </subcellularLocation>
</comment>
<name>A0A7G9RZ79_9FIRM</name>
<organism evidence="9 10">
    <name type="scientific">Erysipelothrix inopinata</name>
    <dbReference type="NCBI Taxonomy" id="225084"/>
    <lineage>
        <taxon>Bacteria</taxon>
        <taxon>Bacillati</taxon>
        <taxon>Bacillota</taxon>
        <taxon>Erysipelotrichia</taxon>
        <taxon>Erysipelotrichales</taxon>
        <taxon>Erysipelotrichaceae</taxon>
        <taxon>Erysipelothrix</taxon>
    </lineage>
</organism>
<evidence type="ECO:0000256" key="7">
    <source>
        <dbReference type="RuleBase" id="RU363032"/>
    </source>
</evidence>
<dbReference type="Proteomes" id="UP000515928">
    <property type="component" value="Chromosome"/>
</dbReference>
<feature type="transmembrane region" description="Helical" evidence="7">
    <location>
        <begin position="175"/>
        <end position="194"/>
    </location>
</feature>
<dbReference type="AlphaFoldDB" id="A0A7G9RZ79"/>
<evidence type="ECO:0000313" key="10">
    <source>
        <dbReference type="Proteomes" id="UP000515928"/>
    </source>
</evidence>
<keyword evidence="2 7" id="KW-0813">Transport</keyword>
<keyword evidence="6 7" id="KW-0472">Membrane</keyword>
<evidence type="ECO:0000256" key="1">
    <source>
        <dbReference type="ARBA" id="ARBA00004651"/>
    </source>
</evidence>
<dbReference type="SUPFAM" id="SSF161098">
    <property type="entry name" value="MetI-like"/>
    <property type="match status" value="1"/>
</dbReference>
<keyword evidence="5 7" id="KW-1133">Transmembrane helix</keyword>
<evidence type="ECO:0000256" key="5">
    <source>
        <dbReference type="ARBA" id="ARBA00022989"/>
    </source>
</evidence>
<evidence type="ECO:0000256" key="2">
    <source>
        <dbReference type="ARBA" id="ARBA00022448"/>
    </source>
</evidence>
<dbReference type="KEGG" id="eio:H9L01_00570"/>
<dbReference type="PROSITE" id="PS50928">
    <property type="entry name" value="ABC_TM1"/>
    <property type="match status" value="1"/>
</dbReference>
<dbReference type="EMBL" id="CP060715">
    <property type="protein sequence ID" value="QNN60904.1"/>
    <property type="molecule type" value="Genomic_DNA"/>
</dbReference>
<feature type="transmembrane region" description="Helical" evidence="7">
    <location>
        <begin position="289"/>
        <end position="309"/>
    </location>
</feature>
<feature type="transmembrane region" description="Helical" evidence="7">
    <location>
        <begin position="237"/>
        <end position="257"/>
    </location>
</feature>
<sequence>MEENNTLERGLTGSSLPKETKKPSFFERAKKHVKKHSLVYLFLVPILGHFIFFYVGPIVFSFVITFMDYPIVGKPEFIALDNWKRFFNDPNAWKSVWNTIMFSVLYILPTMALGLLFATLIHSLKRRWATLFKGVFFLPVVTSFVVISGIWAWMFRGNAEGFVNQFLALFGIQEQLFLSSSSQALMVLAGLSIYKVVGNTMIYYYAGLQGIPDDVYEAAKIDGSGRFKTFFKITMPLLMPIHLYVAITTTIGSFQIFDSAFLLTKGGPNYATNTIVYYMYQQGFTAYDFGYASVLAYVLFFFIFAVSMIQKRYLGKQVDYN</sequence>
<accession>A0A7G9RZ79</accession>
<dbReference type="InterPro" id="IPR035906">
    <property type="entry name" value="MetI-like_sf"/>
</dbReference>
<evidence type="ECO:0000256" key="3">
    <source>
        <dbReference type="ARBA" id="ARBA00022475"/>
    </source>
</evidence>
<dbReference type="Pfam" id="PF00528">
    <property type="entry name" value="BPD_transp_1"/>
    <property type="match status" value="1"/>
</dbReference>
<feature type="transmembrane region" description="Helical" evidence="7">
    <location>
        <begin position="38"/>
        <end position="67"/>
    </location>
</feature>
<dbReference type="RefSeq" id="WP_187534024.1">
    <property type="nucleotide sequence ID" value="NZ_CBCSHU010000009.1"/>
</dbReference>
<dbReference type="Gene3D" id="1.10.3720.10">
    <property type="entry name" value="MetI-like"/>
    <property type="match status" value="1"/>
</dbReference>
<evidence type="ECO:0000256" key="4">
    <source>
        <dbReference type="ARBA" id="ARBA00022692"/>
    </source>
</evidence>
<dbReference type="InterPro" id="IPR000515">
    <property type="entry name" value="MetI-like"/>
</dbReference>
<comment type="similarity">
    <text evidence="7">Belongs to the binding-protein-dependent transport system permease family.</text>
</comment>
<evidence type="ECO:0000256" key="6">
    <source>
        <dbReference type="ARBA" id="ARBA00023136"/>
    </source>
</evidence>
<dbReference type="GO" id="GO:0005886">
    <property type="term" value="C:plasma membrane"/>
    <property type="evidence" value="ECO:0007669"/>
    <property type="project" value="UniProtKB-SubCell"/>
</dbReference>
<feature type="transmembrane region" description="Helical" evidence="7">
    <location>
        <begin position="134"/>
        <end position="155"/>
    </location>
</feature>
<feature type="domain" description="ABC transmembrane type-1" evidence="8">
    <location>
        <begin position="96"/>
        <end position="310"/>
    </location>
</feature>
<gene>
    <name evidence="9" type="ORF">H9L01_00570</name>
</gene>
<feature type="transmembrane region" description="Helical" evidence="7">
    <location>
        <begin position="100"/>
        <end position="122"/>
    </location>
</feature>
<protein>
    <submittedName>
        <fullName evidence="9">Sugar ABC transporter permease</fullName>
    </submittedName>
</protein>